<dbReference type="InterPro" id="IPR002492">
    <property type="entry name" value="Transposase_Tc1-like"/>
</dbReference>
<organism evidence="2 3">
    <name type="scientific">Dryococelus australis</name>
    <dbReference type="NCBI Taxonomy" id="614101"/>
    <lineage>
        <taxon>Eukaryota</taxon>
        <taxon>Metazoa</taxon>
        <taxon>Ecdysozoa</taxon>
        <taxon>Arthropoda</taxon>
        <taxon>Hexapoda</taxon>
        <taxon>Insecta</taxon>
        <taxon>Pterygota</taxon>
        <taxon>Neoptera</taxon>
        <taxon>Polyneoptera</taxon>
        <taxon>Phasmatodea</taxon>
        <taxon>Verophasmatodea</taxon>
        <taxon>Anareolatae</taxon>
        <taxon>Phasmatidae</taxon>
        <taxon>Eurycanthinae</taxon>
        <taxon>Dryococelus</taxon>
    </lineage>
</organism>
<sequence>MLSLGGRIGGGADSDSLEPDLCVSAEGEARRRRGGVKLSYDVTARRVECCGINIPGPGRRLFARELAAWLADCSSGGFLPTGPWFQPPGEPIHPPLLLPAVPPSLQANSPPTMTLPIPATFRVSQGRLHQAPLQGHRRIISLGHGQIATVLVDSWPVMKVVHYSEVYGVSWIDRTKWDRSSSVGREPDSGAEVAQLGKEPYSSLVGREPDSGATVAQWVEHPLVGPHVKQRQRSEIALPHIYTMIQTDGNKADRWTTDGRGGLLELHLKALNAVSGLHCKLSKGVFRGRGNNSEKLQRVWRRMERGRQSMLVRSVGEWNVLREKLVSVRGVDKFRKGVEKELAGLAVHSVLPAVIGKGSYLTELLKGMIFGFRAKVGSISETTTFVNCSRAPRAIDVRGERRLQRCVKANRQATEEQLIAKMNMGASRYVSTVMVQRKFLRMRLPSRRRVTAPFITQVHRRKRLEFARQYGDWTAADWRRVAFFDESRFQLHIMDRGQHVRRETSENQHPASIAGRTKGGDSSVMVWGMFSWHSIGYIIRLEDTLNRFGYESILCDHVHPYMMIVFPREDGLFQHHNTPCQTARSVSTAGEGLVGGGVGVAARGFYLHPQPPHHHPSPHKALGQLRRAVCIAMRSNIYATVSFRPAHFFSNFPSTLRRNLLPRRRVRGLVSSGRLPFIGSNVHLDLPRINSSGASLDLSSLSASSGGYQAPPGAHRLRNSARRSGRQLVQGVESTRATEKLFTGRGAVRYSSYEVISKSSESISIYNKVVPTLFIYGHSNIFNIVPSHNHTALAALLPLPKCVLEVSFSNPVKHVLRFGLHRHSEVTTATFELDLHFREEKVRRSQIWRAGRVTGCQAVNTAFYCQFLRRLMENIQLKRPDLWCANPEYSSITMHPILLSYLAPAYFAIFPKMRIHLKGRCFDIISEIQCELQKAFGSCTEGMFDVRHQGWTFWKSRLVMEKERGGHDPNEGNWVLGSIRVKEQELKPRIDYRCIAAPEQDREGRRRKEIHPRKEEEALMWQNLISDVTKSRKAKKFLFHSIVYIGISSGFEYKTYSSINCTEICDEPMVRLLASQPREPGLTPDRVASGFSHVGIMPDGATGQQVFSGICSSPSLNSGAVPYSPRFALIGSQDIDGGGIPEKKSRPAASSGTIPTCENPGALEVAAIDLEEGVQTTPPAVKGTGEDMLRDGIDSCPTGPLLKVSSCISEFCCRIRRIESIPLYSGLAVAYKCSYLARHLTLTHMGTIVNFLSLREQAVVCSQCMVARMPLRTYLHAPFQRQSPTVLKKRGVHLGFSPAGVASDIRRRFLRLFPPPTPSRRPENPFVFSAALGVESYEQVRTSPYPIPRSQRPRGARRRGQICFRPPPLPFPFARFLVLPFSFLQQSFSLPGPGLPALSSNDFR</sequence>
<evidence type="ECO:0000313" key="2">
    <source>
        <dbReference type="EMBL" id="KAJ8892379.1"/>
    </source>
</evidence>
<comment type="caution">
    <text evidence="2">The sequence shown here is derived from an EMBL/GenBank/DDBJ whole genome shotgun (WGS) entry which is preliminary data.</text>
</comment>
<keyword evidence="3" id="KW-1185">Reference proteome</keyword>
<gene>
    <name evidence="2" type="ORF">PR048_004959</name>
</gene>
<protein>
    <recommendedName>
        <fullName evidence="1">Transposase Tc1-like domain-containing protein</fullName>
    </recommendedName>
</protein>
<dbReference type="PANTHER" id="PTHR23022:SF135">
    <property type="entry name" value="SI:DKEY-77F5.3"/>
    <property type="match status" value="1"/>
</dbReference>
<feature type="domain" description="Transposase Tc1-like" evidence="1">
    <location>
        <begin position="401"/>
        <end position="470"/>
    </location>
</feature>
<dbReference type="InterPro" id="IPR036397">
    <property type="entry name" value="RNaseH_sf"/>
</dbReference>
<dbReference type="PANTHER" id="PTHR23022">
    <property type="entry name" value="TRANSPOSABLE ELEMENT-RELATED"/>
    <property type="match status" value="1"/>
</dbReference>
<evidence type="ECO:0000313" key="3">
    <source>
        <dbReference type="Proteomes" id="UP001159363"/>
    </source>
</evidence>
<dbReference type="EMBL" id="JARBHB010000002">
    <property type="protein sequence ID" value="KAJ8892379.1"/>
    <property type="molecule type" value="Genomic_DNA"/>
</dbReference>
<dbReference type="Gene3D" id="3.30.420.10">
    <property type="entry name" value="Ribonuclease H-like superfamily/Ribonuclease H"/>
    <property type="match status" value="1"/>
</dbReference>
<reference evidence="2 3" key="1">
    <citation type="submission" date="2023-02" db="EMBL/GenBank/DDBJ databases">
        <title>LHISI_Scaffold_Assembly.</title>
        <authorList>
            <person name="Stuart O.P."/>
            <person name="Cleave R."/>
            <person name="Magrath M.J.L."/>
            <person name="Mikheyev A.S."/>
        </authorList>
    </citation>
    <scope>NUCLEOTIDE SEQUENCE [LARGE SCALE GENOMIC DNA]</scope>
    <source>
        <strain evidence="2">Daus_M_001</strain>
        <tissue evidence="2">Leg muscle</tissue>
    </source>
</reference>
<accession>A0ABQ9I6W6</accession>
<evidence type="ECO:0000259" key="1">
    <source>
        <dbReference type="Pfam" id="PF01498"/>
    </source>
</evidence>
<dbReference type="Pfam" id="PF01498">
    <property type="entry name" value="HTH_Tnp_Tc3_2"/>
    <property type="match status" value="1"/>
</dbReference>
<dbReference type="Proteomes" id="UP001159363">
    <property type="component" value="Chromosome 2"/>
</dbReference>
<proteinExistence type="predicted"/>
<dbReference type="InterPro" id="IPR052338">
    <property type="entry name" value="Transposase_5"/>
</dbReference>
<name>A0ABQ9I6W6_9NEOP</name>